<dbReference type="InterPro" id="IPR026838">
    <property type="entry name" value="YheC/D"/>
</dbReference>
<accession>A0A6I4VZX2</accession>
<evidence type="ECO:0008006" key="3">
    <source>
        <dbReference type="Google" id="ProtNLM"/>
    </source>
</evidence>
<dbReference type="Pfam" id="PF14398">
    <property type="entry name" value="ATPgrasp_YheCD"/>
    <property type="match status" value="1"/>
</dbReference>
<gene>
    <name evidence="1" type="ORF">GSM42_09745</name>
</gene>
<dbReference type="Gene3D" id="3.30.470.20">
    <property type="entry name" value="ATP-grasp fold, B domain"/>
    <property type="match status" value="1"/>
</dbReference>
<reference evidence="1 2" key="1">
    <citation type="submission" date="2019-12" db="EMBL/GenBank/DDBJ databases">
        <title>Whole-genome analyses of novel actinobacteria.</title>
        <authorList>
            <person name="Sahin N."/>
            <person name="Saygin H."/>
        </authorList>
    </citation>
    <scope>NUCLEOTIDE SEQUENCE [LARGE SCALE GENOMIC DNA]</scope>
    <source>
        <strain evidence="1 2">KC615</strain>
    </source>
</reference>
<dbReference type="AlphaFoldDB" id="A0A6I4VZX2"/>
<sequence length="244" mass="28430">MLKEISKIDNAKILSRNRYVASHIPEYHFLSRASLRSMLNKYHTVYLKPNNSCQGKGVIRIDRRSKHYLVKPRDRNKTYRLATIDSLMHCIQQEKMKRPYLIQRGIDSYTNKGRLFDIRSHLLRINGNWELGAIIGRVATKRGVTTNAYSGGTPVPIRPLLADHLGLDEKQQEIYIDELTELSLQATKTFGKAFPKWTEFGLDIGIDKKGKLWIYEINIKPGMYVFRKDRPSHQRIMQMKKLKS</sequence>
<evidence type="ECO:0000313" key="2">
    <source>
        <dbReference type="Proteomes" id="UP000430692"/>
    </source>
</evidence>
<dbReference type="SUPFAM" id="SSF56059">
    <property type="entry name" value="Glutathione synthetase ATP-binding domain-like"/>
    <property type="match status" value="1"/>
</dbReference>
<comment type="caution">
    <text evidence="1">The sequence shown here is derived from an EMBL/GenBank/DDBJ whole genome shotgun (WGS) entry which is preliminary data.</text>
</comment>
<protein>
    <recommendedName>
        <fullName evidence="3">YheC/D like ATP-grasp</fullName>
    </recommendedName>
</protein>
<name>A0A6I4VZX2_9BACL</name>
<organism evidence="1 2">
    <name type="scientific">Shimazuella alba</name>
    <dbReference type="NCBI Taxonomy" id="2690964"/>
    <lineage>
        <taxon>Bacteria</taxon>
        <taxon>Bacillati</taxon>
        <taxon>Bacillota</taxon>
        <taxon>Bacilli</taxon>
        <taxon>Bacillales</taxon>
        <taxon>Thermoactinomycetaceae</taxon>
        <taxon>Shimazuella</taxon>
    </lineage>
</organism>
<proteinExistence type="predicted"/>
<dbReference type="Proteomes" id="UP000430692">
    <property type="component" value="Unassembled WGS sequence"/>
</dbReference>
<evidence type="ECO:0000313" key="1">
    <source>
        <dbReference type="EMBL" id="MXQ53994.1"/>
    </source>
</evidence>
<dbReference type="EMBL" id="WUUL01000005">
    <property type="protein sequence ID" value="MXQ53994.1"/>
    <property type="molecule type" value="Genomic_DNA"/>
</dbReference>
<keyword evidence="2" id="KW-1185">Reference proteome</keyword>